<dbReference type="InterPro" id="IPR020027">
    <property type="entry name" value="Pseudamin_synth-assoc_MeTrfase"/>
</dbReference>
<dbReference type="SUPFAM" id="SSF53335">
    <property type="entry name" value="S-adenosyl-L-methionine-dependent methyltransferases"/>
    <property type="match status" value="1"/>
</dbReference>
<gene>
    <name evidence="2" type="ORF">QNI19_02180</name>
</gene>
<proteinExistence type="predicted"/>
<dbReference type="Proteomes" id="UP001228581">
    <property type="component" value="Unassembled WGS sequence"/>
</dbReference>
<name>A0ABT7CFF0_9BACT</name>
<evidence type="ECO:0000313" key="3">
    <source>
        <dbReference type="Proteomes" id="UP001228581"/>
    </source>
</evidence>
<keyword evidence="3" id="KW-1185">Reference proteome</keyword>
<reference evidence="2 3" key="1">
    <citation type="submission" date="2023-05" db="EMBL/GenBank/DDBJ databases">
        <authorList>
            <person name="Zhang X."/>
        </authorList>
    </citation>
    <scope>NUCLEOTIDE SEQUENCE [LARGE SCALE GENOMIC DNA]</scope>
    <source>
        <strain evidence="2 3">DM2B3-1</strain>
    </source>
</reference>
<dbReference type="GO" id="GO:0032259">
    <property type="term" value="P:methylation"/>
    <property type="evidence" value="ECO:0007669"/>
    <property type="project" value="UniProtKB-KW"/>
</dbReference>
<dbReference type="Gene3D" id="3.40.50.150">
    <property type="entry name" value="Vaccinia Virus protein VP39"/>
    <property type="match status" value="1"/>
</dbReference>
<evidence type="ECO:0000313" key="2">
    <source>
        <dbReference type="EMBL" id="MDJ1491720.1"/>
    </source>
</evidence>
<dbReference type="InterPro" id="IPR013216">
    <property type="entry name" value="Methyltransf_11"/>
</dbReference>
<dbReference type="CDD" id="cd02440">
    <property type="entry name" value="AdoMet_MTases"/>
    <property type="match status" value="1"/>
</dbReference>
<keyword evidence="2" id="KW-0808">Transferase</keyword>
<organism evidence="2 3">
    <name type="scientific">Xanthocytophaga flava</name>
    <dbReference type="NCBI Taxonomy" id="3048013"/>
    <lineage>
        <taxon>Bacteria</taxon>
        <taxon>Pseudomonadati</taxon>
        <taxon>Bacteroidota</taxon>
        <taxon>Cytophagia</taxon>
        <taxon>Cytophagales</taxon>
        <taxon>Rhodocytophagaceae</taxon>
        <taxon>Xanthocytophaga</taxon>
    </lineage>
</organism>
<accession>A0ABT7CFF0</accession>
<dbReference type="EMBL" id="JASJOT010000001">
    <property type="protein sequence ID" value="MDJ1491720.1"/>
    <property type="molecule type" value="Genomic_DNA"/>
</dbReference>
<dbReference type="Pfam" id="PF08241">
    <property type="entry name" value="Methyltransf_11"/>
    <property type="match status" value="1"/>
</dbReference>
<feature type="domain" description="Methyltransferase type 11" evidence="1">
    <location>
        <begin position="61"/>
        <end position="148"/>
    </location>
</feature>
<evidence type="ECO:0000259" key="1">
    <source>
        <dbReference type="Pfam" id="PF08241"/>
    </source>
</evidence>
<comment type="caution">
    <text evidence="2">The sequence shown here is derived from an EMBL/GenBank/DDBJ whole genome shotgun (WGS) entry which is preliminary data.</text>
</comment>
<protein>
    <submittedName>
        <fullName evidence="2">Methyltransferase domain-containing protein</fullName>
    </submittedName>
</protein>
<dbReference type="NCBIfam" id="TIGR03587">
    <property type="entry name" value="Pse_Me-ase"/>
    <property type="match status" value="1"/>
</dbReference>
<dbReference type="InterPro" id="IPR029063">
    <property type="entry name" value="SAM-dependent_MTases_sf"/>
</dbReference>
<dbReference type="RefSeq" id="WP_313991692.1">
    <property type="nucleotide sequence ID" value="NZ_JASJOT010000001.1"/>
</dbReference>
<dbReference type="GO" id="GO:0008168">
    <property type="term" value="F:methyltransferase activity"/>
    <property type="evidence" value="ECO:0007669"/>
    <property type="project" value="UniProtKB-KW"/>
</dbReference>
<keyword evidence="2" id="KW-0489">Methyltransferase</keyword>
<sequence>MSNYTTQQMTFWQGEFGQEYTERNTLQSQEWDQYYKANYGLSKIEMNSQFIGQLPRTTRILEVGCNIGMQLVGLQRMGFTELYGIELQNYAVEKAKQYSKNINIICGSGFDIPFKDAYFDIVVTNGVLIHIDPKDLPTIMQEMYRCSKKYIWGFEYYSEELLAINYRGYQNRLWKADYAATFKKQFSDLHIIKQEIYPYITDTEKGNRDSMYLLQKTS</sequence>